<keyword evidence="3 5" id="KW-0067">ATP-binding</keyword>
<evidence type="ECO:0000313" key="6">
    <source>
        <dbReference type="Proteomes" id="UP000790580"/>
    </source>
</evidence>
<name>A0ABS6JQ14_9BACI</name>
<dbReference type="GO" id="GO:0005524">
    <property type="term" value="F:ATP binding"/>
    <property type="evidence" value="ECO:0007669"/>
    <property type="project" value="UniProtKB-KW"/>
</dbReference>
<dbReference type="PANTHER" id="PTHR42939:SF3">
    <property type="entry name" value="ABC TRANSPORTER ATP-BINDING COMPONENT"/>
    <property type="match status" value="1"/>
</dbReference>
<dbReference type="Pfam" id="PF00005">
    <property type="entry name" value="ABC_tran"/>
    <property type="match status" value="1"/>
</dbReference>
<dbReference type="SMART" id="SM00382">
    <property type="entry name" value="AAA"/>
    <property type="match status" value="1"/>
</dbReference>
<evidence type="ECO:0000259" key="4">
    <source>
        <dbReference type="PROSITE" id="PS50893"/>
    </source>
</evidence>
<keyword evidence="2" id="KW-0547">Nucleotide-binding</keyword>
<comment type="caution">
    <text evidence="5">The sequence shown here is derived from an EMBL/GenBank/DDBJ whole genome shotgun (WGS) entry which is preliminary data.</text>
</comment>
<organism evidence="5 6">
    <name type="scientific">Evansella alkalicola</name>
    <dbReference type="NCBI Taxonomy" id="745819"/>
    <lineage>
        <taxon>Bacteria</taxon>
        <taxon>Bacillati</taxon>
        <taxon>Bacillota</taxon>
        <taxon>Bacilli</taxon>
        <taxon>Bacillales</taxon>
        <taxon>Bacillaceae</taxon>
        <taxon>Evansella</taxon>
    </lineage>
</organism>
<gene>
    <name evidence="5" type="ORF">KS407_04245</name>
</gene>
<dbReference type="SUPFAM" id="SSF52540">
    <property type="entry name" value="P-loop containing nucleoside triphosphate hydrolases"/>
    <property type="match status" value="1"/>
</dbReference>
<dbReference type="Proteomes" id="UP000790580">
    <property type="component" value="Unassembled WGS sequence"/>
</dbReference>
<sequence>MTYHLEVWQGMTNYRRFQLGPIDLQIPKGMITAVIGRNGAGKTTMLKGLCGLPPFQKGKVYYRGVEIDFLDPTIRKYMTYISNDIQMYSDFTVNQAIEFVASLHETWDEDWFHLWLTKFKVRTDVQIHELSKGMKMKLNLLFGLGHQPKIVLLDEPTDGLDSISRQQFFDLLQAYIADNNCSIIISTHYTKDVEGICDHVVFMRDGQVTEYGEVEEIRQNYRLFSLPPNEMIHEREGVIAITTGVETKGVVLTELVDTLPENVVIKKPTLDDIFLYVVENGGDVS</sequence>
<dbReference type="CDD" id="cd03230">
    <property type="entry name" value="ABC_DR_subfamily_A"/>
    <property type="match status" value="1"/>
</dbReference>
<accession>A0ABS6JQ14</accession>
<evidence type="ECO:0000256" key="2">
    <source>
        <dbReference type="ARBA" id="ARBA00022741"/>
    </source>
</evidence>
<evidence type="ECO:0000313" key="5">
    <source>
        <dbReference type="EMBL" id="MBU9720656.1"/>
    </source>
</evidence>
<proteinExistence type="predicted"/>
<evidence type="ECO:0000256" key="3">
    <source>
        <dbReference type="ARBA" id="ARBA00022840"/>
    </source>
</evidence>
<dbReference type="InterPro" id="IPR027417">
    <property type="entry name" value="P-loop_NTPase"/>
</dbReference>
<dbReference type="EMBL" id="JAHQCR010000021">
    <property type="protein sequence ID" value="MBU9720656.1"/>
    <property type="molecule type" value="Genomic_DNA"/>
</dbReference>
<keyword evidence="1" id="KW-0813">Transport</keyword>
<dbReference type="RefSeq" id="WP_088074727.1">
    <property type="nucleotide sequence ID" value="NZ_JAHQCR010000021.1"/>
</dbReference>
<dbReference type="InterPro" id="IPR051782">
    <property type="entry name" value="ABC_Transporter_VariousFunc"/>
</dbReference>
<feature type="domain" description="ABC transporter" evidence="4">
    <location>
        <begin position="2"/>
        <end position="230"/>
    </location>
</feature>
<evidence type="ECO:0000256" key="1">
    <source>
        <dbReference type="ARBA" id="ARBA00022448"/>
    </source>
</evidence>
<reference evidence="5 6" key="1">
    <citation type="submission" date="2021-06" db="EMBL/GenBank/DDBJ databases">
        <title>Bacillus sp. RD4P76, an endophyte from a halophyte.</title>
        <authorList>
            <person name="Sun J.-Q."/>
        </authorList>
    </citation>
    <scope>NUCLEOTIDE SEQUENCE [LARGE SCALE GENOMIC DNA]</scope>
    <source>
        <strain evidence="5 6">JCM 17098</strain>
    </source>
</reference>
<dbReference type="PROSITE" id="PS50893">
    <property type="entry name" value="ABC_TRANSPORTER_2"/>
    <property type="match status" value="1"/>
</dbReference>
<dbReference type="InterPro" id="IPR003593">
    <property type="entry name" value="AAA+_ATPase"/>
</dbReference>
<dbReference type="InterPro" id="IPR003439">
    <property type="entry name" value="ABC_transporter-like_ATP-bd"/>
</dbReference>
<protein>
    <submittedName>
        <fullName evidence="5">ABC transporter ATP-binding protein</fullName>
    </submittedName>
</protein>
<dbReference type="PANTHER" id="PTHR42939">
    <property type="entry name" value="ABC TRANSPORTER ATP-BINDING PROTEIN ALBC-RELATED"/>
    <property type="match status" value="1"/>
</dbReference>
<dbReference type="Gene3D" id="3.40.50.300">
    <property type="entry name" value="P-loop containing nucleotide triphosphate hydrolases"/>
    <property type="match status" value="1"/>
</dbReference>
<keyword evidence="6" id="KW-1185">Reference proteome</keyword>